<organism evidence="1 2">
    <name type="scientific">Polarella glacialis</name>
    <name type="common">Dinoflagellate</name>
    <dbReference type="NCBI Taxonomy" id="89957"/>
    <lineage>
        <taxon>Eukaryota</taxon>
        <taxon>Sar</taxon>
        <taxon>Alveolata</taxon>
        <taxon>Dinophyceae</taxon>
        <taxon>Suessiales</taxon>
        <taxon>Suessiaceae</taxon>
        <taxon>Polarella</taxon>
    </lineage>
</organism>
<dbReference type="AlphaFoldDB" id="A0A813EF98"/>
<gene>
    <name evidence="1" type="ORF">PGLA1383_LOCUS15667</name>
</gene>
<name>A0A813EF98_POLGL</name>
<accession>A0A813EF98</accession>
<comment type="caution">
    <text evidence="1">The sequence shown here is derived from an EMBL/GenBank/DDBJ whole genome shotgun (WGS) entry which is preliminary data.</text>
</comment>
<reference evidence="1" key="1">
    <citation type="submission" date="2021-02" db="EMBL/GenBank/DDBJ databases">
        <authorList>
            <person name="Dougan E. K."/>
            <person name="Rhodes N."/>
            <person name="Thang M."/>
            <person name="Chan C."/>
        </authorList>
    </citation>
    <scope>NUCLEOTIDE SEQUENCE</scope>
</reference>
<dbReference type="Proteomes" id="UP000654075">
    <property type="component" value="Unassembled WGS sequence"/>
</dbReference>
<protein>
    <submittedName>
        <fullName evidence="1">Uncharacterized protein</fullName>
    </submittedName>
</protein>
<sequence length="690" mass="77803">MEMERMTRARCPISGFFPFSAPLCLAAFAAFTTTSLLPPVLGESVVEAVEPSVLHLPRWLSCNGTDWTGLSSTLSATSLLPWDESKDPFPGLPRICTHLDEDLVMWMMGDLLLPNWPVPGTEDVWEKIRKLQYRCGQDVVGLQETEVSCVDPPGEESLCLYGLVSAEACMSVMFARYPDALASLWHTALLSAKMLRWLLHSERKMLEFLDSSGWPFSLEDIGNIVHVYADALTEFEDSSPDEPGVRIAAYLRPAIRPWSLDSESGRSAAAAARASLAMVASWRWQPSLRGSCPPDPKEAAARSIRIWAFGTHCSVMAEPVASIAILMPEEFQLDVAWHGTADYCGHHSGDWPIVKADHGPMRQLYEKHWTSTSKNVDGHKDSLQDLEGFLQAFQNMLADDADFQKADLALCSEPAIACLPMHRAGRPVIGYFGVHIAFMVDGYDSQVALYSGFTELAKDPRNTLATKSPYISWQLYGHLPLKIPAIMPLSLYTQPALYSGTLAQGVLLNKRPVHFWDRRLMLETIARHNSFDWIFFDANELIGARYQHWCSYRAGVYFPYDWLQTMAFFDWVNMGIPTFVPDTPMFTFTQQGTNSRTGWPATMWRPPREVFGYQYSDWNDLEGRVFWWQLTDFKSLPGVQVFTSVAQLFQGLASQEHLWEVSGQLRQAHLVRTVSAADFWRQALLRALSR</sequence>
<dbReference type="OrthoDB" id="408130at2759"/>
<dbReference type="EMBL" id="CAJNNV010009310">
    <property type="protein sequence ID" value="CAE8597217.1"/>
    <property type="molecule type" value="Genomic_DNA"/>
</dbReference>
<evidence type="ECO:0000313" key="2">
    <source>
        <dbReference type="Proteomes" id="UP000654075"/>
    </source>
</evidence>
<keyword evidence="2" id="KW-1185">Reference proteome</keyword>
<evidence type="ECO:0000313" key="1">
    <source>
        <dbReference type="EMBL" id="CAE8597217.1"/>
    </source>
</evidence>
<proteinExistence type="predicted"/>